<keyword evidence="7 8" id="KW-0349">Heme</keyword>
<dbReference type="GO" id="GO:0005506">
    <property type="term" value="F:iron ion binding"/>
    <property type="evidence" value="ECO:0007669"/>
    <property type="project" value="InterPro"/>
</dbReference>
<evidence type="ECO:0000256" key="3">
    <source>
        <dbReference type="ARBA" id="ARBA00022723"/>
    </source>
</evidence>
<evidence type="ECO:0000256" key="4">
    <source>
        <dbReference type="ARBA" id="ARBA00023002"/>
    </source>
</evidence>
<dbReference type="SUPFAM" id="SSF48264">
    <property type="entry name" value="Cytochrome P450"/>
    <property type="match status" value="1"/>
</dbReference>
<dbReference type="Gene3D" id="1.10.630.10">
    <property type="entry name" value="Cytochrome P450"/>
    <property type="match status" value="1"/>
</dbReference>
<evidence type="ECO:0000256" key="5">
    <source>
        <dbReference type="ARBA" id="ARBA00023004"/>
    </source>
</evidence>
<protein>
    <submittedName>
        <fullName evidence="10">Cytochrome P450</fullName>
    </submittedName>
</protein>
<dbReference type="PROSITE" id="PS00086">
    <property type="entry name" value="CYTOCHROME_P450"/>
    <property type="match status" value="1"/>
</dbReference>
<sequence length="537" mass="60615">MGSISTIVVTTGFGASLIFLRRTQADIPLITVLLLALAIYILYRSFIYPYYISPYRQVPTVPGCPLWGHGFELVRTDYRCLQGWHETHGLVVRYFFPFGKEALSIADGEILQHILVKAPGNYQRPLLCKKFMGLLLGENGLVLTEGREHFHQRKALNPQFSSTSIKRLAPQVWRKALLLAKTWEQKIVDNKDRPLLLEVTQWTERMTLDVITAAGFGVDANTLGDEDHPLRKAVSMSDYAVLGLIFARLVQFLDRLPGMKKLLNRAFTSKEQPCTLQEFAASIVNRTAKDNEIDDYVLFSPKCYIRDLHAAGTTGIDSNAIREQIQTLLFAGSDTTAVSLAWTLHLLSKHQNIQNRLREEIQAHISLISTDSNCGTVDSSMIDMGQLGFLSNVCRESLRLLPPVPAIQRKSLSDDRIKNFQIFKGVSIIVPIRAINRLSQYWGVSANIFDPDRWDSLPKVYSTTTFMSFNRGARGCIGRSFAETEMKIALCVLLNRFKFEPHPSFPDPEYSTRTRITSRPKDGIHLNVSMAESYVPV</sequence>
<keyword evidence="6 8" id="KW-0503">Monooxygenase</keyword>
<dbReference type="PRINTS" id="PR00463">
    <property type="entry name" value="EP450I"/>
</dbReference>
<evidence type="ECO:0000256" key="6">
    <source>
        <dbReference type="ARBA" id="ARBA00023033"/>
    </source>
</evidence>
<dbReference type="Proteomes" id="UP000326799">
    <property type="component" value="Unassembled WGS sequence"/>
</dbReference>
<evidence type="ECO:0000256" key="8">
    <source>
        <dbReference type="RuleBase" id="RU000461"/>
    </source>
</evidence>
<name>A0A5N6ECG0_9EURO</name>
<dbReference type="PRINTS" id="PR00385">
    <property type="entry name" value="P450"/>
</dbReference>
<proteinExistence type="inferred from homology"/>
<dbReference type="Pfam" id="PF00067">
    <property type="entry name" value="p450"/>
    <property type="match status" value="1"/>
</dbReference>
<keyword evidence="9" id="KW-0472">Membrane</keyword>
<dbReference type="PANTHER" id="PTHR24305">
    <property type="entry name" value="CYTOCHROME P450"/>
    <property type="match status" value="1"/>
</dbReference>
<keyword evidence="3 7" id="KW-0479">Metal-binding</keyword>
<dbReference type="InterPro" id="IPR036396">
    <property type="entry name" value="Cyt_P450_sf"/>
</dbReference>
<dbReference type="PANTHER" id="PTHR24305:SF166">
    <property type="entry name" value="CYTOCHROME P450 12A4, MITOCHONDRIAL-RELATED"/>
    <property type="match status" value="1"/>
</dbReference>
<feature type="binding site" description="axial binding residue" evidence="7">
    <location>
        <position position="476"/>
    </location>
    <ligand>
        <name>heme</name>
        <dbReference type="ChEBI" id="CHEBI:30413"/>
    </ligand>
    <ligandPart>
        <name>Fe</name>
        <dbReference type="ChEBI" id="CHEBI:18248"/>
    </ligandPart>
</feature>
<feature type="transmembrane region" description="Helical" evidence="9">
    <location>
        <begin position="27"/>
        <end position="51"/>
    </location>
</feature>
<dbReference type="AlphaFoldDB" id="A0A5N6ECG0"/>
<evidence type="ECO:0000256" key="9">
    <source>
        <dbReference type="SAM" id="Phobius"/>
    </source>
</evidence>
<keyword evidence="4 8" id="KW-0560">Oxidoreductase</keyword>
<keyword evidence="9" id="KW-1133">Transmembrane helix</keyword>
<evidence type="ECO:0000313" key="11">
    <source>
        <dbReference type="Proteomes" id="UP000326799"/>
    </source>
</evidence>
<organism evidence="10 11">
    <name type="scientific">Aspergillus novoparasiticus</name>
    <dbReference type="NCBI Taxonomy" id="986946"/>
    <lineage>
        <taxon>Eukaryota</taxon>
        <taxon>Fungi</taxon>
        <taxon>Dikarya</taxon>
        <taxon>Ascomycota</taxon>
        <taxon>Pezizomycotina</taxon>
        <taxon>Eurotiomycetes</taxon>
        <taxon>Eurotiomycetidae</taxon>
        <taxon>Eurotiales</taxon>
        <taxon>Aspergillaceae</taxon>
        <taxon>Aspergillus</taxon>
        <taxon>Aspergillus subgen. Circumdati</taxon>
    </lineage>
</organism>
<dbReference type="InterPro" id="IPR002401">
    <property type="entry name" value="Cyt_P450_E_grp-I"/>
</dbReference>
<reference evidence="10 11" key="1">
    <citation type="submission" date="2019-04" db="EMBL/GenBank/DDBJ databases">
        <title>Fungal friends and foes A comparative genomics study of 23 Aspergillus species from section Flavi.</title>
        <authorList>
            <consortium name="DOE Joint Genome Institute"/>
            <person name="Kjaerbolling I."/>
            <person name="Vesth T.C."/>
            <person name="Frisvad J.C."/>
            <person name="Nybo J.L."/>
            <person name="Theobald S."/>
            <person name="Kildgaard S."/>
            <person name="Petersen T.I."/>
            <person name="Kuo A."/>
            <person name="Sato A."/>
            <person name="Lyhne E.K."/>
            <person name="Kogle M.E."/>
            <person name="Wiebenga A."/>
            <person name="Kun R.S."/>
            <person name="Lubbers R.J."/>
            <person name="Makela M.R."/>
            <person name="Barry K."/>
            <person name="Chovatia M."/>
            <person name="Clum A."/>
            <person name="Daum C."/>
            <person name="Haridas S."/>
            <person name="He G."/>
            <person name="LaButti K."/>
            <person name="Lipzen A."/>
            <person name="Mondo S."/>
            <person name="Pangilinan J."/>
            <person name="Riley R."/>
            <person name="Salamov A."/>
            <person name="Simmons B.A."/>
            <person name="Magnuson J.K."/>
            <person name="Henrissat B."/>
            <person name="Mortensen U.H."/>
            <person name="Larsen T.O."/>
            <person name="De vries R.P."/>
            <person name="Grigoriev I.V."/>
            <person name="Machida M."/>
            <person name="Baker S.E."/>
            <person name="Andersen M.R."/>
        </authorList>
    </citation>
    <scope>NUCLEOTIDE SEQUENCE [LARGE SCALE GENOMIC DNA]</scope>
    <source>
        <strain evidence="10 11">CBS 126849</strain>
    </source>
</reference>
<dbReference type="EMBL" id="ML733534">
    <property type="protein sequence ID" value="KAB8214493.1"/>
    <property type="molecule type" value="Genomic_DNA"/>
</dbReference>
<dbReference type="InterPro" id="IPR017972">
    <property type="entry name" value="Cyt_P450_CS"/>
</dbReference>
<evidence type="ECO:0000256" key="2">
    <source>
        <dbReference type="ARBA" id="ARBA00010617"/>
    </source>
</evidence>
<gene>
    <name evidence="10" type="ORF">BDV33DRAFT_228254</name>
</gene>
<dbReference type="InterPro" id="IPR001128">
    <property type="entry name" value="Cyt_P450"/>
</dbReference>
<evidence type="ECO:0000256" key="7">
    <source>
        <dbReference type="PIRSR" id="PIRSR602401-1"/>
    </source>
</evidence>
<evidence type="ECO:0000313" key="10">
    <source>
        <dbReference type="EMBL" id="KAB8214493.1"/>
    </source>
</evidence>
<keyword evidence="11" id="KW-1185">Reference proteome</keyword>
<dbReference type="GO" id="GO:0004497">
    <property type="term" value="F:monooxygenase activity"/>
    <property type="evidence" value="ECO:0007669"/>
    <property type="project" value="UniProtKB-KW"/>
</dbReference>
<dbReference type="GO" id="GO:0020037">
    <property type="term" value="F:heme binding"/>
    <property type="evidence" value="ECO:0007669"/>
    <property type="project" value="InterPro"/>
</dbReference>
<dbReference type="GO" id="GO:0016705">
    <property type="term" value="F:oxidoreductase activity, acting on paired donors, with incorporation or reduction of molecular oxygen"/>
    <property type="evidence" value="ECO:0007669"/>
    <property type="project" value="InterPro"/>
</dbReference>
<dbReference type="InterPro" id="IPR050121">
    <property type="entry name" value="Cytochrome_P450_monoxygenase"/>
</dbReference>
<evidence type="ECO:0000256" key="1">
    <source>
        <dbReference type="ARBA" id="ARBA00001971"/>
    </source>
</evidence>
<keyword evidence="5 7" id="KW-0408">Iron</keyword>
<comment type="similarity">
    <text evidence="2 8">Belongs to the cytochrome P450 family.</text>
</comment>
<accession>A0A5N6ECG0</accession>
<keyword evidence="9" id="KW-0812">Transmembrane</keyword>
<comment type="cofactor">
    <cofactor evidence="1 7">
        <name>heme</name>
        <dbReference type="ChEBI" id="CHEBI:30413"/>
    </cofactor>
</comment>